<sequence length="284" mass="29766">MPPLNALRAFEAAARCGGFRAAAQELSVTPAAVSQHIRALEEWAGVPLFVRQSSGVRLSEEGARVQSAFRDAFDALGLAVAELRRSAPAGPVTIATLPAIAQLWLTPRLKAIRTALGARQVSVHALETAPNMLRDLYDISLFLGPAEGGSAKLGVVAAHDVIFPVCAPEIAHQITAPEDLAGQTLLHDASWMRDWRDWATACGVRLPNAEDGPRYSLYSLTLAEARSGAGVAMGHGFLVQDALADGSLVRPLPQDARTGRALILSLGPAFSAADAAAVTAVLTA</sequence>
<dbReference type="GO" id="GO:0003700">
    <property type="term" value="F:DNA-binding transcription factor activity"/>
    <property type="evidence" value="ECO:0007669"/>
    <property type="project" value="InterPro"/>
</dbReference>
<dbReference type="Gene3D" id="3.40.190.10">
    <property type="entry name" value="Periplasmic binding protein-like II"/>
    <property type="match status" value="2"/>
</dbReference>
<evidence type="ECO:0000313" key="6">
    <source>
        <dbReference type="EMBL" id="QXL88628.1"/>
    </source>
</evidence>
<keyword evidence="3" id="KW-0238">DNA-binding</keyword>
<keyword evidence="2" id="KW-0805">Transcription regulation</keyword>
<dbReference type="SUPFAM" id="SSF46785">
    <property type="entry name" value="Winged helix' DNA-binding domain"/>
    <property type="match status" value="1"/>
</dbReference>
<dbReference type="InterPro" id="IPR036388">
    <property type="entry name" value="WH-like_DNA-bd_sf"/>
</dbReference>
<gene>
    <name evidence="6" type="ORF">KUL25_03660</name>
</gene>
<evidence type="ECO:0000256" key="1">
    <source>
        <dbReference type="ARBA" id="ARBA00009437"/>
    </source>
</evidence>
<dbReference type="AlphaFoldDB" id="A0A975YGL9"/>
<evidence type="ECO:0000259" key="5">
    <source>
        <dbReference type="PROSITE" id="PS50931"/>
    </source>
</evidence>
<dbReference type="EMBL" id="CP078073">
    <property type="protein sequence ID" value="QXL88628.1"/>
    <property type="molecule type" value="Genomic_DNA"/>
</dbReference>
<evidence type="ECO:0000313" key="7">
    <source>
        <dbReference type="Proteomes" id="UP000693972"/>
    </source>
</evidence>
<dbReference type="Gene3D" id="1.10.10.10">
    <property type="entry name" value="Winged helix-like DNA-binding domain superfamily/Winged helix DNA-binding domain"/>
    <property type="match status" value="1"/>
</dbReference>
<evidence type="ECO:0000256" key="3">
    <source>
        <dbReference type="ARBA" id="ARBA00023125"/>
    </source>
</evidence>
<keyword evidence="7" id="KW-1185">Reference proteome</keyword>
<dbReference type="PANTHER" id="PTHR30537">
    <property type="entry name" value="HTH-TYPE TRANSCRIPTIONAL REGULATOR"/>
    <property type="match status" value="1"/>
</dbReference>
<comment type="similarity">
    <text evidence="1">Belongs to the LysR transcriptional regulatory family.</text>
</comment>
<dbReference type="PANTHER" id="PTHR30537:SF26">
    <property type="entry name" value="GLYCINE CLEAVAGE SYSTEM TRANSCRIPTIONAL ACTIVATOR"/>
    <property type="match status" value="1"/>
</dbReference>
<dbReference type="InterPro" id="IPR000847">
    <property type="entry name" value="LysR_HTH_N"/>
</dbReference>
<dbReference type="GO" id="GO:0043565">
    <property type="term" value="F:sequence-specific DNA binding"/>
    <property type="evidence" value="ECO:0007669"/>
    <property type="project" value="TreeGrafter"/>
</dbReference>
<dbReference type="RefSeq" id="WP_257891695.1">
    <property type="nucleotide sequence ID" value="NZ_JAIMBW010000001.1"/>
</dbReference>
<dbReference type="SUPFAM" id="SSF53850">
    <property type="entry name" value="Periplasmic binding protein-like II"/>
    <property type="match status" value="1"/>
</dbReference>
<reference evidence="6 7" key="1">
    <citation type="submission" date="2021-07" db="EMBL/GenBank/DDBJ databases">
        <title>Karlodiniumbacter phycospheric gen. nov., sp. nov., a phycosphere bacterium isolated from karlodinium veneficum.</title>
        <authorList>
            <person name="Peng Y."/>
            <person name="Jiang L."/>
            <person name="Lee J."/>
        </authorList>
    </citation>
    <scope>NUCLEOTIDE SEQUENCE</scope>
    <source>
        <strain evidence="6 7">N5</strain>
    </source>
</reference>
<organism evidence="6">
    <name type="scientific">Gymnodinialimonas phycosphaerae</name>
    <dbReference type="NCBI Taxonomy" id="2841589"/>
    <lineage>
        <taxon>Bacteria</taxon>
        <taxon>Pseudomonadati</taxon>
        <taxon>Pseudomonadota</taxon>
        <taxon>Alphaproteobacteria</taxon>
        <taxon>Rhodobacterales</taxon>
        <taxon>Paracoccaceae</taxon>
        <taxon>Gymnodinialimonas</taxon>
    </lineage>
</organism>
<name>A0A975YGL9_9RHOB</name>
<proteinExistence type="inferred from homology"/>
<dbReference type="Proteomes" id="UP000693972">
    <property type="component" value="Unassembled WGS sequence"/>
</dbReference>
<dbReference type="EMBL" id="JAIMBW010000001">
    <property type="protein sequence ID" value="MBY4891856.1"/>
    <property type="molecule type" value="Genomic_DNA"/>
</dbReference>
<evidence type="ECO:0000256" key="4">
    <source>
        <dbReference type="ARBA" id="ARBA00023163"/>
    </source>
</evidence>
<dbReference type="InterPro" id="IPR005119">
    <property type="entry name" value="LysR_subst-bd"/>
</dbReference>
<dbReference type="GO" id="GO:0006351">
    <property type="term" value="P:DNA-templated transcription"/>
    <property type="evidence" value="ECO:0007669"/>
    <property type="project" value="TreeGrafter"/>
</dbReference>
<dbReference type="Pfam" id="PF00126">
    <property type="entry name" value="HTH_1"/>
    <property type="match status" value="1"/>
</dbReference>
<protein>
    <submittedName>
        <fullName evidence="6">LysR family transcriptional regulator</fullName>
    </submittedName>
</protein>
<evidence type="ECO:0000256" key="2">
    <source>
        <dbReference type="ARBA" id="ARBA00023015"/>
    </source>
</evidence>
<dbReference type="PRINTS" id="PR00039">
    <property type="entry name" value="HTHLYSR"/>
</dbReference>
<dbReference type="PROSITE" id="PS50931">
    <property type="entry name" value="HTH_LYSR"/>
    <property type="match status" value="1"/>
</dbReference>
<dbReference type="InterPro" id="IPR036390">
    <property type="entry name" value="WH_DNA-bd_sf"/>
</dbReference>
<accession>A0A975YGL9</accession>
<dbReference type="InterPro" id="IPR058163">
    <property type="entry name" value="LysR-type_TF_proteobact-type"/>
</dbReference>
<feature type="domain" description="HTH lysR-type" evidence="5">
    <location>
        <begin position="2"/>
        <end position="59"/>
    </location>
</feature>
<keyword evidence="4" id="KW-0804">Transcription</keyword>
<dbReference type="Pfam" id="PF03466">
    <property type="entry name" value="LysR_substrate"/>
    <property type="match status" value="1"/>
</dbReference>